<dbReference type="EMBL" id="AHYR01000004">
    <property type="protein sequence ID" value="EOT42763.1"/>
    <property type="molecule type" value="Genomic_DNA"/>
</dbReference>
<gene>
    <name evidence="1" type="ORF">OMK_01124</name>
</gene>
<dbReference type="AlphaFoldDB" id="S1NXA9"/>
<reference evidence="1 2" key="1">
    <citation type="submission" date="2013-03" db="EMBL/GenBank/DDBJ databases">
        <title>The Genome Sequence of Enterococcus dispar ATCC_51266 (Illumina only assembly).</title>
        <authorList>
            <consortium name="The Broad Institute Genomics Platform"/>
            <consortium name="The Broad Institute Genome Sequencing Center for Infectious Disease"/>
            <person name="Earl A."/>
            <person name="Russ C."/>
            <person name="Gilmore M."/>
            <person name="Surin D."/>
            <person name="Walker B."/>
            <person name="Young S."/>
            <person name="Zeng Q."/>
            <person name="Gargeya S."/>
            <person name="Fitzgerald M."/>
            <person name="Haas B."/>
            <person name="Abouelleil A."/>
            <person name="Allen A.W."/>
            <person name="Alvarado L."/>
            <person name="Arachchi H.M."/>
            <person name="Berlin A.M."/>
            <person name="Chapman S.B."/>
            <person name="Gainer-Dewar J."/>
            <person name="Goldberg J."/>
            <person name="Griggs A."/>
            <person name="Gujja S."/>
            <person name="Hansen M."/>
            <person name="Howarth C."/>
            <person name="Imamovic A."/>
            <person name="Ireland A."/>
            <person name="Larimer J."/>
            <person name="McCowan C."/>
            <person name="Murphy C."/>
            <person name="Pearson M."/>
            <person name="Poon T.W."/>
            <person name="Priest M."/>
            <person name="Roberts A."/>
            <person name="Saif S."/>
            <person name="Shea T."/>
            <person name="Sisk P."/>
            <person name="Sykes S."/>
            <person name="Wortman J."/>
            <person name="Nusbaum C."/>
            <person name="Birren B."/>
        </authorList>
    </citation>
    <scope>NUCLEOTIDE SEQUENCE [LARGE SCALE GENOMIC DNA]</scope>
    <source>
        <strain evidence="1 2">ATCC 51266</strain>
    </source>
</reference>
<evidence type="ECO:0000313" key="2">
    <source>
        <dbReference type="Proteomes" id="UP000014127"/>
    </source>
</evidence>
<accession>S1NXA9</accession>
<dbReference type="RefSeq" id="WP_016172302.1">
    <property type="nucleotide sequence ID" value="NZ_ASWK01000001.1"/>
</dbReference>
<organism evidence="1 2">
    <name type="scientific">Enterococcus dispar ATCC 51266</name>
    <dbReference type="NCBI Taxonomy" id="1139219"/>
    <lineage>
        <taxon>Bacteria</taxon>
        <taxon>Bacillati</taxon>
        <taxon>Bacillota</taxon>
        <taxon>Bacilli</taxon>
        <taxon>Lactobacillales</taxon>
        <taxon>Enterococcaceae</taxon>
        <taxon>Enterococcus</taxon>
    </lineage>
</organism>
<comment type="caution">
    <text evidence="1">The sequence shown here is derived from an EMBL/GenBank/DDBJ whole genome shotgun (WGS) entry which is preliminary data.</text>
</comment>
<proteinExistence type="predicted"/>
<dbReference type="Proteomes" id="UP000014127">
    <property type="component" value="Unassembled WGS sequence"/>
</dbReference>
<name>S1NXA9_9ENTE</name>
<dbReference type="OrthoDB" id="2195286at2"/>
<evidence type="ECO:0000313" key="1">
    <source>
        <dbReference type="EMBL" id="EOT42763.1"/>
    </source>
</evidence>
<sequence length="103" mass="12045">MIKKNTVFLNGRKIGTYEFVQKAGSGHINFNGFDPYEAKLTDDQQVVLEWLKEEYKRTKWSSPFGTVYSTINIHEMFVRMRLTMAQQFQVLAAFAEWGNKTIE</sequence>
<dbReference type="HOGENOM" id="CLU_2259380_0_0_9"/>
<protein>
    <submittedName>
        <fullName evidence="1">Uncharacterized protein</fullName>
    </submittedName>
</protein>
<keyword evidence="2" id="KW-1185">Reference proteome</keyword>